<gene>
    <name evidence="2" type="ORF">EKN56_09150</name>
</gene>
<feature type="region of interest" description="Disordered" evidence="1">
    <location>
        <begin position="305"/>
        <end position="381"/>
    </location>
</feature>
<dbReference type="Proteomes" id="UP000293154">
    <property type="component" value="Chromosome"/>
</dbReference>
<keyword evidence="3" id="KW-1185">Reference proteome</keyword>
<feature type="compositionally biased region" description="Basic and acidic residues" evidence="1">
    <location>
        <begin position="305"/>
        <end position="334"/>
    </location>
</feature>
<protein>
    <submittedName>
        <fullName evidence="2">5'-nucleotidase</fullName>
    </submittedName>
</protein>
<dbReference type="OrthoDB" id="9778569at2"/>
<dbReference type="GO" id="GO:0008253">
    <property type="term" value="F:5'-nucleotidase activity"/>
    <property type="evidence" value="ECO:0007669"/>
    <property type="project" value="InterPro"/>
</dbReference>
<evidence type="ECO:0000313" key="3">
    <source>
        <dbReference type="Proteomes" id="UP000293154"/>
    </source>
</evidence>
<dbReference type="GO" id="GO:0000287">
    <property type="term" value="F:magnesium ion binding"/>
    <property type="evidence" value="ECO:0007669"/>
    <property type="project" value="InterPro"/>
</dbReference>
<dbReference type="PANTHER" id="PTHR31367:SF5">
    <property type="entry name" value="CYTOSOLIC 5'-NUCLEOTIDASE 1A"/>
    <property type="match status" value="1"/>
</dbReference>
<evidence type="ECO:0000256" key="1">
    <source>
        <dbReference type="SAM" id="MobiDB-lite"/>
    </source>
</evidence>
<dbReference type="RefSeq" id="WP_130591494.1">
    <property type="nucleotide sequence ID" value="NZ_CP034752.1"/>
</dbReference>
<dbReference type="PANTHER" id="PTHR31367">
    <property type="entry name" value="CYTOSOLIC 5'-NUCLEOTIDASE 1 FAMILY MEMBER"/>
    <property type="match status" value="1"/>
</dbReference>
<reference evidence="2 3" key="1">
    <citation type="submission" date="2019-03" db="EMBL/GenBank/DDBJ databases">
        <title>Pragia sp. nov. isolated from the gut tract of Carduelis flavirostris.</title>
        <authorList>
            <person name="Ge Y."/>
        </authorList>
    </citation>
    <scope>NUCLEOTIDE SEQUENCE [LARGE SCALE GENOMIC DNA]</scope>
    <source>
        <strain evidence="2 3">CF-458</strain>
    </source>
</reference>
<proteinExistence type="predicted"/>
<sequence length="396" mass="44072">MAIDLSKTLVIGISATALFDLSADNDMYQEKLQQDPDSAMKEFRLYLRGNEDKPLDDGAGMPLVKSILALNEHKKANDEGPVVEIVVVSRNAPEVGYRVLKEIKKRGLNISRSAFTSGESISDYLDAYYIDLFLTTDTQEAKRVMENNQCATALVYAPKKTIAQTALPQLRFAFDGDAGIFNAITDGKSETSINPGPHANLLIKLSKVQERISESLDHSPLRVALITSQNSSSDPAEMTMIDTLKHWGIYINDIFFLGGLQKSRFLKAFKPHIFFDSQDSQQDASELDMPYAKVMYSNQVETSVVEEKETEASEEVKKSETSKAEVKEATEKKPSVVVENDEDDEDEDDEKLTTEEKKKEGKELGVSLDECLSPAPPEDLSNLLNKFIRKKPADAE</sequence>
<dbReference type="GO" id="GO:0005737">
    <property type="term" value="C:cytoplasm"/>
    <property type="evidence" value="ECO:0007669"/>
    <property type="project" value="InterPro"/>
</dbReference>
<dbReference type="EMBL" id="CP034752">
    <property type="protein sequence ID" value="QBH96556.1"/>
    <property type="molecule type" value="Genomic_DNA"/>
</dbReference>
<organism evidence="2 3">
    <name type="scientific">Limnobaculum zhutongyuii</name>
    <dbReference type="NCBI Taxonomy" id="2498113"/>
    <lineage>
        <taxon>Bacteria</taxon>
        <taxon>Pseudomonadati</taxon>
        <taxon>Pseudomonadota</taxon>
        <taxon>Gammaproteobacteria</taxon>
        <taxon>Enterobacterales</taxon>
        <taxon>Budviciaceae</taxon>
        <taxon>Limnobaculum</taxon>
    </lineage>
</organism>
<name>A0A411WK52_9GAMM</name>
<dbReference type="AlphaFoldDB" id="A0A411WK52"/>
<dbReference type="GO" id="GO:0000166">
    <property type="term" value="F:nucleotide binding"/>
    <property type="evidence" value="ECO:0007669"/>
    <property type="project" value="InterPro"/>
</dbReference>
<dbReference type="Pfam" id="PF06189">
    <property type="entry name" value="5-nucleotidase"/>
    <property type="match status" value="2"/>
</dbReference>
<dbReference type="InterPro" id="IPR010394">
    <property type="entry name" value="5-nucleotidase"/>
</dbReference>
<dbReference type="KEGG" id="prag:EKN56_09150"/>
<evidence type="ECO:0000313" key="2">
    <source>
        <dbReference type="EMBL" id="QBH96556.1"/>
    </source>
</evidence>
<feature type="compositionally biased region" description="Basic and acidic residues" evidence="1">
    <location>
        <begin position="351"/>
        <end position="363"/>
    </location>
</feature>
<accession>A0A411WK52</accession>
<dbReference type="GO" id="GO:0009117">
    <property type="term" value="P:nucleotide metabolic process"/>
    <property type="evidence" value="ECO:0007669"/>
    <property type="project" value="InterPro"/>
</dbReference>
<feature type="compositionally biased region" description="Acidic residues" evidence="1">
    <location>
        <begin position="339"/>
        <end position="350"/>
    </location>
</feature>